<feature type="non-terminal residue" evidence="2">
    <location>
        <position position="58"/>
    </location>
</feature>
<sequence length="58" mass="6562">MRFHKTEQAVRVGRPELPKLPKTSQVSDSAISGAKFIPTRAALKISRLTENRRIFTKP</sequence>
<keyword evidence="3" id="KW-1185">Reference proteome</keyword>
<organism evidence="2 3">
    <name type="scientific">Nesidiocoris tenuis</name>
    <dbReference type="NCBI Taxonomy" id="355587"/>
    <lineage>
        <taxon>Eukaryota</taxon>
        <taxon>Metazoa</taxon>
        <taxon>Ecdysozoa</taxon>
        <taxon>Arthropoda</taxon>
        <taxon>Hexapoda</taxon>
        <taxon>Insecta</taxon>
        <taxon>Pterygota</taxon>
        <taxon>Neoptera</taxon>
        <taxon>Paraneoptera</taxon>
        <taxon>Hemiptera</taxon>
        <taxon>Heteroptera</taxon>
        <taxon>Panheteroptera</taxon>
        <taxon>Cimicomorpha</taxon>
        <taxon>Miridae</taxon>
        <taxon>Dicyphina</taxon>
        <taxon>Nesidiocoris</taxon>
    </lineage>
</organism>
<dbReference type="AlphaFoldDB" id="A0A6H5H6A9"/>
<accession>A0A6H5H6A9</accession>
<proteinExistence type="predicted"/>
<dbReference type="EMBL" id="CADCXU010026163">
    <property type="protein sequence ID" value="CAB0013175.1"/>
    <property type="molecule type" value="Genomic_DNA"/>
</dbReference>
<feature type="region of interest" description="Disordered" evidence="1">
    <location>
        <begin position="1"/>
        <end position="25"/>
    </location>
</feature>
<evidence type="ECO:0000313" key="2">
    <source>
        <dbReference type="EMBL" id="CAB0013175.1"/>
    </source>
</evidence>
<evidence type="ECO:0000256" key="1">
    <source>
        <dbReference type="SAM" id="MobiDB-lite"/>
    </source>
</evidence>
<dbReference type="Proteomes" id="UP000479000">
    <property type="component" value="Unassembled WGS sequence"/>
</dbReference>
<name>A0A6H5H6A9_9HEMI</name>
<reference evidence="2 3" key="1">
    <citation type="submission" date="2020-02" db="EMBL/GenBank/DDBJ databases">
        <authorList>
            <person name="Ferguson B K."/>
        </authorList>
    </citation>
    <scope>NUCLEOTIDE SEQUENCE [LARGE SCALE GENOMIC DNA]</scope>
</reference>
<evidence type="ECO:0000313" key="3">
    <source>
        <dbReference type="Proteomes" id="UP000479000"/>
    </source>
</evidence>
<protein>
    <submittedName>
        <fullName evidence="2">Uncharacterized protein</fullName>
    </submittedName>
</protein>
<feature type="compositionally biased region" description="Basic and acidic residues" evidence="1">
    <location>
        <begin position="1"/>
        <end position="19"/>
    </location>
</feature>
<gene>
    <name evidence="2" type="ORF">NTEN_LOCUS17791</name>
</gene>